<keyword evidence="4" id="KW-1185">Reference proteome</keyword>
<reference evidence="3 4" key="1">
    <citation type="submission" date="2013-08" db="EMBL/GenBank/DDBJ databases">
        <authorList>
            <person name="Huang J."/>
            <person name="Wang G."/>
        </authorList>
    </citation>
    <scope>NUCLEOTIDE SEQUENCE [LARGE SCALE GENOMIC DNA]</scope>
    <source>
        <strain evidence="3 4">JSM 076056</strain>
    </source>
</reference>
<dbReference type="Proteomes" id="UP000030528">
    <property type="component" value="Unassembled WGS sequence"/>
</dbReference>
<feature type="transmembrane region" description="Helical" evidence="2">
    <location>
        <begin position="54"/>
        <end position="76"/>
    </location>
</feature>
<keyword evidence="2" id="KW-1133">Transmembrane helix</keyword>
<keyword evidence="2" id="KW-0812">Transmembrane</keyword>
<evidence type="ECO:0000256" key="2">
    <source>
        <dbReference type="SAM" id="Phobius"/>
    </source>
</evidence>
<evidence type="ECO:0000256" key="1">
    <source>
        <dbReference type="SAM" id="MobiDB-lite"/>
    </source>
</evidence>
<dbReference type="STRING" id="1385510.GCA_000425205_00779"/>
<dbReference type="EMBL" id="AVPE01000007">
    <property type="protein sequence ID" value="KGX92289.1"/>
    <property type="molecule type" value="Genomic_DNA"/>
</dbReference>
<accession>A0A0A5GJU7</accession>
<keyword evidence="2" id="KW-0472">Membrane</keyword>
<feature type="compositionally biased region" description="Polar residues" evidence="1">
    <location>
        <begin position="25"/>
        <end position="35"/>
    </location>
</feature>
<evidence type="ECO:0000313" key="4">
    <source>
        <dbReference type="Proteomes" id="UP000030528"/>
    </source>
</evidence>
<organism evidence="3 4">
    <name type="scientific">Pontibacillus halophilus JSM 076056 = DSM 19796</name>
    <dbReference type="NCBI Taxonomy" id="1385510"/>
    <lineage>
        <taxon>Bacteria</taxon>
        <taxon>Bacillati</taxon>
        <taxon>Bacillota</taxon>
        <taxon>Bacilli</taxon>
        <taxon>Bacillales</taxon>
        <taxon>Bacillaceae</taxon>
        <taxon>Pontibacillus</taxon>
    </lineage>
</organism>
<feature type="compositionally biased region" description="Basic and acidic residues" evidence="1">
    <location>
        <begin position="1"/>
        <end position="17"/>
    </location>
</feature>
<dbReference type="RefSeq" id="WP_026799547.1">
    <property type="nucleotide sequence ID" value="NZ_AULI01000002.1"/>
</dbReference>
<dbReference type="AlphaFoldDB" id="A0A0A5GJU7"/>
<comment type="caution">
    <text evidence="3">The sequence shown here is derived from an EMBL/GenBank/DDBJ whole genome shotgun (WGS) entry which is preliminary data.</text>
</comment>
<sequence>MEQRNDQARSLRTRVDGGEGYSDVVSEQNQSSLPPRSSAHGGNQRKDRERVQTIWLRVLLSVFIALGLLFPAYLLLQQNAPANLKLPSDDGGAGSELIQFSN</sequence>
<feature type="region of interest" description="Disordered" evidence="1">
    <location>
        <begin position="1"/>
        <end position="48"/>
    </location>
</feature>
<gene>
    <name evidence="3" type="ORF">N781_18010</name>
</gene>
<protein>
    <submittedName>
        <fullName evidence="3">Uncharacterized protein</fullName>
    </submittedName>
</protein>
<proteinExistence type="predicted"/>
<evidence type="ECO:0000313" key="3">
    <source>
        <dbReference type="EMBL" id="KGX92289.1"/>
    </source>
</evidence>
<name>A0A0A5GJU7_9BACI</name>